<evidence type="ECO:0000313" key="3">
    <source>
        <dbReference type="Proteomes" id="UP001341840"/>
    </source>
</evidence>
<name>A0ABU6SI12_9FABA</name>
<feature type="region of interest" description="Disordered" evidence="1">
    <location>
        <begin position="1"/>
        <end position="23"/>
    </location>
</feature>
<reference evidence="2 3" key="1">
    <citation type="journal article" date="2023" name="Plants (Basel)">
        <title>Bridging the Gap: Combining Genomics and Transcriptomics Approaches to Understand Stylosanthes scabra, an Orphan Legume from the Brazilian Caatinga.</title>
        <authorList>
            <person name="Ferreira-Neto J.R.C."/>
            <person name="da Silva M.D."/>
            <person name="Binneck E."/>
            <person name="de Melo N.F."/>
            <person name="da Silva R.H."/>
            <person name="de Melo A.L.T.M."/>
            <person name="Pandolfi V."/>
            <person name="Bustamante F.O."/>
            <person name="Brasileiro-Vidal A.C."/>
            <person name="Benko-Iseppon A.M."/>
        </authorList>
    </citation>
    <scope>NUCLEOTIDE SEQUENCE [LARGE SCALE GENOMIC DNA]</scope>
    <source>
        <tissue evidence="2">Leaves</tissue>
    </source>
</reference>
<proteinExistence type="predicted"/>
<organism evidence="2 3">
    <name type="scientific">Stylosanthes scabra</name>
    <dbReference type="NCBI Taxonomy" id="79078"/>
    <lineage>
        <taxon>Eukaryota</taxon>
        <taxon>Viridiplantae</taxon>
        <taxon>Streptophyta</taxon>
        <taxon>Embryophyta</taxon>
        <taxon>Tracheophyta</taxon>
        <taxon>Spermatophyta</taxon>
        <taxon>Magnoliopsida</taxon>
        <taxon>eudicotyledons</taxon>
        <taxon>Gunneridae</taxon>
        <taxon>Pentapetalae</taxon>
        <taxon>rosids</taxon>
        <taxon>fabids</taxon>
        <taxon>Fabales</taxon>
        <taxon>Fabaceae</taxon>
        <taxon>Papilionoideae</taxon>
        <taxon>50 kb inversion clade</taxon>
        <taxon>dalbergioids sensu lato</taxon>
        <taxon>Dalbergieae</taxon>
        <taxon>Pterocarpus clade</taxon>
        <taxon>Stylosanthes</taxon>
    </lineage>
</organism>
<dbReference type="Proteomes" id="UP001341840">
    <property type="component" value="Unassembled WGS sequence"/>
</dbReference>
<gene>
    <name evidence="2" type="ORF">PIB30_046672</name>
</gene>
<keyword evidence="3" id="KW-1185">Reference proteome</keyword>
<feature type="region of interest" description="Disordered" evidence="1">
    <location>
        <begin position="49"/>
        <end position="70"/>
    </location>
</feature>
<accession>A0ABU6SI12</accession>
<dbReference type="EMBL" id="JASCZI010060708">
    <property type="protein sequence ID" value="MED6135458.1"/>
    <property type="molecule type" value="Genomic_DNA"/>
</dbReference>
<evidence type="ECO:0000313" key="2">
    <source>
        <dbReference type="EMBL" id="MED6135458.1"/>
    </source>
</evidence>
<protein>
    <submittedName>
        <fullName evidence="2">Uncharacterized protein</fullName>
    </submittedName>
</protein>
<comment type="caution">
    <text evidence="2">The sequence shown here is derived from an EMBL/GenBank/DDBJ whole genome shotgun (WGS) entry which is preliminary data.</text>
</comment>
<sequence length="102" mass="11849">MEIGEERNQQRWRAKGDGNEKHEQWWKIVGGKPARKRETLAVVDERHKQAVMHGGRGRNSESKPVVASSNRAYGYRDRGLVKRCHRMQPSLKYRVLDLGRSP</sequence>
<evidence type="ECO:0000256" key="1">
    <source>
        <dbReference type="SAM" id="MobiDB-lite"/>
    </source>
</evidence>